<dbReference type="EMBL" id="VMNW02000008">
    <property type="protein sequence ID" value="KAA9163981.1"/>
    <property type="molecule type" value="Genomic_DNA"/>
</dbReference>
<dbReference type="RefSeq" id="WP_144748985.1">
    <property type="nucleotide sequence ID" value="NZ_VMNW02000008.1"/>
</dbReference>
<evidence type="ECO:0000256" key="1">
    <source>
        <dbReference type="SAM" id="MobiDB-lite"/>
    </source>
</evidence>
<feature type="compositionally biased region" description="Low complexity" evidence="1">
    <location>
        <begin position="205"/>
        <end position="223"/>
    </location>
</feature>
<dbReference type="AlphaFoldDB" id="A0A5N0VGM1"/>
<keyword evidence="3" id="KW-1185">Reference proteome</keyword>
<accession>A0A5N0VGM1</accession>
<organism evidence="2 3">
    <name type="scientific">Amycolatopsis acidicola</name>
    <dbReference type="NCBI Taxonomy" id="2596893"/>
    <lineage>
        <taxon>Bacteria</taxon>
        <taxon>Bacillati</taxon>
        <taxon>Actinomycetota</taxon>
        <taxon>Actinomycetes</taxon>
        <taxon>Pseudonocardiales</taxon>
        <taxon>Pseudonocardiaceae</taxon>
        <taxon>Amycolatopsis</taxon>
    </lineage>
</organism>
<reference evidence="2" key="1">
    <citation type="submission" date="2019-09" db="EMBL/GenBank/DDBJ databases">
        <authorList>
            <person name="Teo W.F.A."/>
            <person name="Duangmal K."/>
        </authorList>
    </citation>
    <scope>NUCLEOTIDE SEQUENCE [LARGE SCALE GENOMIC DNA]</scope>
    <source>
        <strain evidence="2">K81G1</strain>
    </source>
</reference>
<dbReference type="Proteomes" id="UP000319769">
    <property type="component" value="Unassembled WGS sequence"/>
</dbReference>
<gene>
    <name evidence="2" type="ORF">FPZ12_008095</name>
</gene>
<feature type="region of interest" description="Disordered" evidence="1">
    <location>
        <begin position="200"/>
        <end position="233"/>
    </location>
</feature>
<evidence type="ECO:0000313" key="2">
    <source>
        <dbReference type="EMBL" id="KAA9163981.1"/>
    </source>
</evidence>
<name>A0A5N0VGM1_9PSEU</name>
<sequence>MNLADVDDAASLLRFALVPKQRPTPDSPYRSLLDRYRTDAEFAEIVTRIAGGLGLRVHLPTQLGLLLTGTQDGPFALTLDNSGLPRRTGPKQLQDRYCFGLVLVGLAAYAYPNGEALIDSGSPSVRITELQRFITRHAKDAAEEVDDAGDAQSRQLGAAAKLWCDLPDVSAKDSGRDRDNRRYCVQALLRYLTENGRADARRRWTTTAGPRTSSTTGSGSASPKSRRTPCSRCSLRRAEPARRCRRMYRLRRFSLDSIGVPDNRFSDLLVDLTDAEGAPADSIVWLRNGAGKTTMLSLLLALILPDRRDFLATRTKKSARSRIWSRAATPHTWSRSGSIPTIASC</sequence>
<evidence type="ECO:0000313" key="3">
    <source>
        <dbReference type="Proteomes" id="UP000319769"/>
    </source>
</evidence>
<comment type="caution">
    <text evidence="2">The sequence shown here is derived from an EMBL/GenBank/DDBJ whole genome shotgun (WGS) entry which is preliminary data.</text>
</comment>
<protein>
    <submittedName>
        <fullName evidence="2">Uncharacterized protein</fullName>
    </submittedName>
</protein>
<proteinExistence type="predicted"/>
<dbReference type="OrthoDB" id="6873087at2"/>